<dbReference type="PANTHER" id="PTHR36452:SF1">
    <property type="entry name" value="DUF2461 DOMAIN-CONTAINING PROTEIN"/>
    <property type="match status" value="1"/>
</dbReference>
<dbReference type="OrthoDB" id="9794241at2"/>
<dbReference type="PIRSF" id="PIRSF028451">
    <property type="entry name" value="UCP028451"/>
    <property type="match status" value="1"/>
</dbReference>
<dbReference type="Pfam" id="PF09365">
    <property type="entry name" value="DUF2461"/>
    <property type="match status" value="1"/>
</dbReference>
<accession>A0A6N7KVV1</accession>
<comment type="caution">
    <text evidence="1">The sequence shown here is derived from an EMBL/GenBank/DDBJ whole genome shotgun (WGS) entry which is preliminary data.</text>
</comment>
<proteinExistence type="predicted"/>
<dbReference type="NCBIfam" id="TIGR02453">
    <property type="entry name" value="TIGR02453 family protein"/>
    <property type="match status" value="1"/>
</dbReference>
<dbReference type="InterPro" id="IPR012808">
    <property type="entry name" value="CHP02453"/>
</dbReference>
<dbReference type="EMBL" id="WBOF01000001">
    <property type="protein sequence ID" value="MQS14447.1"/>
    <property type="molecule type" value="Genomic_DNA"/>
</dbReference>
<keyword evidence="2" id="KW-1185">Reference proteome</keyword>
<protein>
    <submittedName>
        <fullName evidence="1">DUF2461 domain-containing protein</fullName>
    </submittedName>
</protein>
<dbReference type="InterPro" id="IPR015996">
    <property type="entry name" value="UCP028451"/>
</dbReference>
<evidence type="ECO:0000313" key="1">
    <source>
        <dbReference type="EMBL" id="MQS14447.1"/>
    </source>
</evidence>
<evidence type="ECO:0000313" key="2">
    <source>
        <dbReference type="Proteomes" id="UP000450000"/>
    </source>
</evidence>
<gene>
    <name evidence="1" type="ORF">F7Q99_19815</name>
</gene>
<sequence>MLPTGIGDGDGSGLCTGPHTGGVTFQGWPAEALDFYEHLEADNSKTFWQAHKEQYDDAVRAPMERLLADLEPEFGPGRIFRPNRDIRFSADKSPYKTHIGAHLEAGGYVQLSADGLACGNGMYQLAPDQLERYRAAVAEDVSGAELERVIARVEKDGPRVFGRDTLKSAPRGYPRDHPRIELLRHKGLVAWQEWPPAKWLGTRSAYTRITAFLRASQPLKDWLDGHVGPSELPAR</sequence>
<name>A0A6N7KVV1_9ACTN</name>
<organism evidence="1 2">
    <name type="scientific">Streptomyces kaniharaensis</name>
    <dbReference type="NCBI Taxonomy" id="212423"/>
    <lineage>
        <taxon>Bacteria</taxon>
        <taxon>Bacillati</taxon>
        <taxon>Actinomycetota</taxon>
        <taxon>Actinomycetes</taxon>
        <taxon>Kitasatosporales</taxon>
        <taxon>Streptomycetaceae</taxon>
        <taxon>Streptomyces</taxon>
    </lineage>
</organism>
<dbReference type="PANTHER" id="PTHR36452">
    <property type="entry name" value="CHROMOSOME 12, WHOLE GENOME SHOTGUN SEQUENCE"/>
    <property type="match status" value="1"/>
</dbReference>
<dbReference type="Proteomes" id="UP000450000">
    <property type="component" value="Unassembled WGS sequence"/>
</dbReference>
<dbReference type="AlphaFoldDB" id="A0A6N7KVV1"/>
<reference evidence="1 2" key="1">
    <citation type="submission" date="2019-09" db="EMBL/GenBank/DDBJ databases">
        <title>Genome Sequences of Streptomyces kaniharaensis ATCC 21070.</title>
        <authorList>
            <person name="Zhu W."/>
            <person name="De Crecy-Lagard V."/>
            <person name="Richards N.G."/>
        </authorList>
    </citation>
    <scope>NUCLEOTIDE SEQUENCE [LARGE SCALE GENOMIC DNA]</scope>
    <source>
        <strain evidence="1 2">SF-557</strain>
    </source>
</reference>